<comment type="subcellular location">
    <subcellularLocation>
        <location evidence="1">Membrane</location>
        <topology evidence="1">Multi-pass membrane protein</topology>
    </subcellularLocation>
</comment>
<evidence type="ECO:0000256" key="1">
    <source>
        <dbReference type="ARBA" id="ARBA00004141"/>
    </source>
</evidence>
<dbReference type="InterPro" id="IPR030185">
    <property type="entry name" value="Mae1"/>
</dbReference>
<feature type="transmembrane region" description="Helical" evidence="5">
    <location>
        <begin position="137"/>
        <end position="158"/>
    </location>
</feature>
<dbReference type="PANTHER" id="PTHR31162:SF0">
    <property type="entry name" value="MALIC ACID TRANSPORT PROTEIN"/>
    <property type="match status" value="1"/>
</dbReference>
<dbReference type="AlphaFoldDB" id="A0A6A6T4I6"/>
<dbReference type="CDD" id="cd09317">
    <property type="entry name" value="TDT_Mae1_like"/>
    <property type="match status" value="1"/>
</dbReference>
<feature type="transmembrane region" description="Helical" evidence="5">
    <location>
        <begin position="342"/>
        <end position="364"/>
    </location>
</feature>
<dbReference type="Pfam" id="PF03595">
    <property type="entry name" value="SLAC1"/>
    <property type="match status" value="1"/>
</dbReference>
<evidence type="ECO:0000256" key="3">
    <source>
        <dbReference type="ARBA" id="ARBA00022989"/>
    </source>
</evidence>
<dbReference type="InterPro" id="IPR038665">
    <property type="entry name" value="Voltage-dep_anion_channel_sf"/>
</dbReference>
<keyword evidence="4 5" id="KW-0472">Membrane</keyword>
<gene>
    <name evidence="6" type="ORF">K491DRAFT_500496</name>
</gene>
<name>A0A6A6T4I6_9PLEO</name>
<dbReference type="Gene3D" id="1.50.10.150">
    <property type="entry name" value="Voltage-dependent anion channel"/>
    <property type="match status" value="1"/>
</dbReference>
<feature type="transmembrane region" description="Helical" evidence="5">
    <location>
        <begin position="170"/>
        <end position="188"/>
    </location>
</feature>
<feature type="transmembrane region" description="Helical" evidence="5">
    <location>
        <begin position="200"/>
        <end position="224"/>
    </location>
</feature>
<dbReference type="GO" id="GO:0015140">
    <property type="term" value="F:malate transmembrane transporter activity"/>
    <property type="evidence" value="ECO:0007669"/>
    <property type="project" value="InterPro"/>
</dbReference>
<protein>
    <recommendedName>
        <fullName evidence="8">C4-dicarboxylate transporter/malic acid transport protein</fullName>
    </recommendedName>
</protein>
<reference evidence="6" key="1">
    <citation type="journal article" date="2020" name="Stud. Mycol.">
        <title>101 Dothideomycetes genomes: a test case for predicting lifestyles and emergence of pathogens.</title>
        <authorList>
            <person name="Haridas S."/>
            <person name="Albert R."/>
            <person name="Binder M."/>
            <person name="Bloem J."/>
            <person name="Labutti K."/>
            <person name="Salamov A."/>
            <person name="Andreopoulos B."/>
            <person name="Baker S."/>
            <person name="Barry K."/>
            <person name="Bills G."/>
            <person name="Bluhm B."/>
            <person name="Cannon C."/>
            <person name="Castanera R."/>
            <person name="Culley D."/>
            <person name="Daum C."/>
            <person name="Ezra D."/>
            <person name="Gonzalez J."/>
            <person name="Henrissat B."/>
            <person name="Kuo A."/>
            <person name="Liang C."/>
            <person name="Lipzen A."/>
            <person name="Lutzoni F."/>
            <person name="Magnuson J."/>
            <person name="Mondo S."/>
            <person name="Nolan M."/>
            <person name="Ohm R."/>
            <person name="Pangilinan J."/>
            <person name="Park H.-J."/>
            <person name="Ramirez L."/>
            <person name="Alfaro M."/>
            <person name="Sun H."/>
            <person name="Tritt A."/>
            <person name="Yoshinaga Y."/>
            <person name="Zwiers L.-H."/>
            <person name="Turgeon B."/>
            <person name="Goodwin S."/>
            <person name="Spatafora J."/>
            <person name="Crous P."/>
            <person name="Grigoriev I."/>
        </authorList>
    </citation>
    <scope>NUCLEOTIDE SEQUENCE</scope>
    <source>
        <strain evidence="6">CBS 122681</strain>
    </source>
</reference>
<evidence type="ECO:0008006" key="8">
    <source>
        <dbReference type="Google" id="ProtNLM"/>
    </source>
</evidence>
<proteinExistence type="predicted"/>
<feature type="transmembrane region" description="Helical" evidence="5">
    <location>
        <begin position="277"/>
        <end position="303"/>
    </location>
</feature>
<evidence type="ECO:0000313" key="6">
    <source>
        <dbReference type="EMBL" id="KAF2653823.1"/>
    </source>
</evidence>
<feature type="transmembrane region" description="Helical" evidence="5">
    <location>
        <begin position="315"/>
        <end position="336"/>
    </location>
</feature>
<feature type="transmembrane region" description="Helical" evidence="5">
    <location>
        <begin position="63"/>
        <end position="86"/>
    </location>
</feature>
<evidence type="ECO:0000256" key="2">
    <source>
        <dbReference type="ARBA" id="ARBA00022692"/>
    </source>
</evidence>
<evidence type="ECO:0000313" key="7">
    <source>
        <dbReference type="Proteomes" id="UP000799324"/>
    </source>
</evidence>
<dbReference type="GO" id="GO:0016020">
    <property type="term" value="C:membrane"/>
    <property type="evidence" value="ECO:0007669"/>
    <property type="project" value="UniProtKB-SubCell"/>
</dbReference>
<evidence type="ECO:0000256" key="4">
    <source>
        <dbReference type="ARBA" id="ARBA00023136"/>
    </source>
</evidence>
<dbReference type="PANTHER" id="PTHR31162">
    <property type="entry name" value="MALIC ACID TRANSPORT PROTEIN-RELATED"/>
    <property type="match status" value="1"/>
</dbReference>
<dbReference type="Proteomes" id="UP000799324">
    <property type="component" value="Unassembled WGS sequence"/>
</dbReference>
<feature type="transmembrane region" description="Helical" evidence="5">
    <location>
        <begin position="98"/>
        <end position="117"/>
    </location>
</feature>
<dbReference type="OrthoDB" id="2901184at2759"/>
<keyword evidence="2 5" id="KW-0812">Transmembrane</keyword>
<organism evidence="6 7">
    <name type="scientific">Lophiostoma macrostomum CBS 122681</name>
    <dbReference type="NCBI Taxonomy" id="1314788"/>
    <lineage>
        <taxon>Eukaryota</taxon>
        <taxon>Fungi</taxon>
        <taxon>Dikarya</taxon>
        <taxon>Ascomycota</taxon>
        <taxon>Pezizomycotina</taxon>
        <taxon>Dothideomycetes</taxon>
        <taxon>Pleosporomycetidae</taxon>
        <taxon>Pleosporales</taxon>
        <taxon>Lophiostomataceae</taxon>
        <taxon>Lophiostoma</taxon>
    </lineage>
</organism>
<dbReference type="EMBL" id="MU004374">
    <property type="protein sequence ID" value="KAF2653823.1"/>
    <property type="molecule type" value="Genomic_DNA"/>
</dbReference>
<keyword evidence="3 5" id="KW-1133">Transmembrane helix</keyword>
<accession>A0A6A6T4I6</accession>
<keyword evidence="7" id="KW-1185">Reference proteome</keyword>
<evidence type="ECO:0000256" key="5">
    <source>
        <dbReference type="SAM" id="Phobius"/>
    </source>
</evidence>
<dbReference type="InterPro" id="IPR004695">
    <property type="entry name" value="SLAC1/Mae1/Ssu1/TehA"/>
</dbReference>
<sequence length="395" mass="44280">MAEQVKRERSASFPSISGELPLRERVVHFTWAWFTLTMSTGGISTLLAVQPHQFDGLKTIGKIVFIFFLVLLLFNVSMITLRFILLPRALKASLAHPTESLFFPCAWLSFAVLLLNMEAYGVPYSGKWLVDTLRVLFWIYAGCTFVVAITQYSVLFSAGKHMTIHSMTPAWILPVFPAMLTGTLAGSISASQPVDRRISIIVAGVAFQGLGFLISLMMMALFMYRLMVEGLPDANLRPGMFMAVGPPSFTSIALIDMSRNLPNGYDYFARHQSAVEVLQTVALFISIFLWLFAFFFFCIAAVACVKGANKLQFGLVCWAFVFPNSGWTVATINIGNELESEGIKWVASVMTILLVIVWLVNLGFQARAIVSKRMLWPGKDEDREELKHYKKRHEQ</sequence>